<keyword evidence="3" id="KW-1185">Reference proteome</keyword>
<evidence type="ECO:0000256" key="1">
    <source>
        <dbReference type="SAM" id="MobiDB-lite"/>
    </source>
</evidence>
<dbReference type="AlphaFoldDB" id="A0A0D0B5S9"/>
<dbReference type="OrthoDB" id="2619330at2759"/>
<reference evidence="2 3" key="1">
    <citation type="submission" date="2014-04" db="EMBL/GenBank/DDBJ databases">
        <authorList>
            <consortium name="DOE Joint Genome Institute"/>
            <person name="Kuo A."/>
            <person name="Ruytinx J."/>
            <person name="Rineau F."/>
            <person name="Colpaert J."/>
            <person name="Kohler A."/>
            <person name="Nagy L.G."/>
            <person name="Floudas D."/>
            <person name="Copeland A."/>
            <person name="Barry K.W."/>
            <person name="Cichocki N."/>
            <person name="Veneault-Fourrey C."/>
            <person name="LaButti K."/>
            <person name="Lindquist E.A."/>
            <person name="Lipzen A."/>
            <person name="Lundell T."/>
            <person name="Morin E."/>
            <person name="Murat C."/>
            <person name="Sun H."/>
            <person name="Tunlid A."/>
            <person name="Henrissat B."/>
            <person name="Grigoriev I.V."/>
            <person name="Hibbett D.S."/>
            <person name="Martin F."/>
            <person name="Nordberg H.P."/>
            <person name="Cantor M.N."/>
            <person name="Hua S.X."/>
        </authorList>
    </citation>
    <scope>NUCLEOTIDE SEQUENCE [LARGE SCALE GENOMIC DNA]</scope>
    <source>
        <strain evidence="2 3">UH-Slu-Lm8-n1</strain>
    </source>
</reference>
<evidence type="ECO:0000313" key="3">
    <source>
        <dbReference type="Proteomes" id="UP000054485"/>
    </source>
</evidence>
<reference evidence="3" key="2">
    <citation type="submission" date="2015-01" db="EMBL/GenBank/DDBJ databases">
        <title>Evolutionary Origins and Diversification of the Mycorrhizal Mutualists.</title>
        <authorList>
            <consortium name="DOE Joint Genome Institute"/>
            <consortium name="Mycorrhizal Genomics Consortium"/>
            <person name="Kohler A."/>
            <person name="Kuo A."/>
            <person name="Nagy L.G."/>
            <person name="Floudas D."/>
            <person name="Copeland A."/>
            <person name="Barry K.W."/>
            <person name="Cichocki N."/>
            <person name="Veneault-Fourrey C."/>
            <person name="LaButti K."/>
            <person name="Lindquist E.A."/>
            <person name="Lipzen A."/>
            <person name="Lundell T."/>
            <person name="Morin E."/>
            <person name="Murat C."/>
            <person name="Riley R."/>
            <person name="Ohm R."/>
            <person name="Sun H."/>
            <person name="Tunlid A."/>
            <person name="Henrissat B."/>
            <person name="Grigoriev I.V."/>
            <person name="Hibbett D.S."/>
            <person name="Martin F."/>
        </authorList>
    </citation>
    <scope>NUCLEOTIDE SEQUENCE [LARGE SCALE GENOMIC DNA]</scope>
    <source>
        <strain evidence="3">UH-Slu-Lm8-n1</strain>
    </source>
</reference>
<feature type="non-terminal residue" evidence="2">
    <location>
        <position position="1"/>
    </location>
</feature>
<evidence type="ECO:0008006" key="4">
    <source>
        <dbReference type="Google" id="ProtNLM"/>
    </source>
</evidence>
<feature type="region of interest" description="Disordered" evidence="1">
    <location>
        <begin position="61"/>
        <end position="93"/>
    </location>
</feature>
<protein>
    <recommendedName>
        <fullName evidence="4">DDE Tnp4 domain-containing protein</fullName>
    </recommendedName>
</protein>
<proteinExistence type="predicted"/>
<feature type="compositionally biased region" description="Basic and acidic residues" evidence="1">
    <location>
        <begin position="66"/>
        <end position="76"/>
    </location>
</feature>
<dbReference type="InParanoid" id="A0A0D0B5S9"/>
<dbReference type="Proteomes" id="UP000054485">
    <property type="component" value="Unassembled WGS sequence"/>
</dbReference>
<gene>
    <name evidence="2" type="ORF">CY34DRAFT_70253</name>
</gene>
<name>A0A0D0B5S9_9AGAM</name>
<evidence type="ECO:0000313" key="2">
    <source>
        <dbReference type="EMBL" id="KIK49396.1"/>
    </source>
</evidence>
<sequence>KVRVRSEHCYGSLKGRFQSLRELRFQIQSQKDLNYANMWTCCCLILHNLIIEIEEELGTKSTNPHFRKESQMQGDRDLDEEEGGGDEGFIGTAGQNFRNTLMGRLLRSRV</sequence>
<accession>A0A0D0B5S9</accession>
<organism evidence="2 3">
    <name type="scientific">Suillus luteus UH-Slu-Lm8-n1</name>
    <dbReference type="NCBI Taxonomy" id="930992"/>
    <lineage>
        <taxon>Eukaryota</taxon>
        <taxon>Fungi</taxon>
        <taxon>Dikarya</taxon>
        <taxon>Basidiomycota</taxon>
        <taxon>Agaricomycotina</taxon>
        <taxon>Agaricomycetes</taxon>
        <taxon>Agaricomycetidae</taxon>
        <taxon>Boletales</taxon>
        <taxon>Suillineae</taxon>
        <taxon>Suillaceae</taxon>
        <taxon>Suillus</taxon>
    </lineage>
</organism>
<dbReference type="HOGENOM" id="CLU_018552_9_3_1"/>
<dbReference type="EMBL" id="KN835133">
    <property type="protein sequence ID" value="KIK49396.1"/>
    <property type="molecule type" value="Genomic_DNA"/>
</dbReference>